<keyword evidence="3" id="KW-1185">Reference proteome</keyword>
<keyword evidence="1" id="KW-0472">Membrane</keyword>
<dbReference type="AlphaFoldDB" id="I0A2F3"/>
<dbReference type="HOGENOM" id="CLU_1399693_0_0_2"/>
<sequence>MACLSEDDRSRKIFYILGISGLLAVIFLIGAIVYAEIDTPSLKPMYSQPGLKLDYLMNVSFGNFSVQYVRIETVVSRYPPYNYTVNVIVANTTQFPPPPRTIEYNNNVTFPMGNGYAMEGLQLNSLVPIGTVDYELNGVKILGERFLDPQTGSIITVDLDKGIILEVRYSYYGVLNDIKLIDMSGGSLSYAWSR</sequence>
<gene>
    <name evidence="2" type="ordered locus">FFONT_1172</name>
</gene>
<evidence type="ECO:0000313" key="2">
    <source>
        <dbReference type="EMBL" id="AFH43160.1"/>
    </source>
</evidence>
<feature type="transmembrane region" description="Helical" evidence="1">
    <location>
        <begin position="12"/>
        <end position="35"/>
    </location>
</feature>
<reference evidence="3" key="1">
    <citation type="submission" date="2012-03" db="EMBL/GenBank/DDBJ databases">
        <title>Fervidicoccus fontis complete genome analysis confirms its distinct phylogenetic position and predicts its environmental function.</title>
        <authorList>
            <person name="Lebedinsky A.V."/>
            <person name="Mardanov A.V."/>
            <person name="Gumerov V.M."/>
            <person name="Beletsky A.V."/>
            <person name="Kublanov I.V."/>
            <person name="Perevalova A.A."/>
            <person name="Bonch-Osmolovskaya E.A."/>
            <person name="Ravin N.V."/>
            <person name="Skryabin K.G."/>
        </authorList>
    </citation>
    <scope>NUCLEOTIDE SEQUENCE [LARGE SCALE GENOMIC DNA]</scope>
    <source>
        <strain evidence="3">DSM 19380 / VKM B-2539 / Kam940</strain>
    </source>
</reference>
<dbReference type="EMBL" id="CP003423">
    <property type="protein sequence ID" value="AFH43160.1"/>
    <property type="molecule type" value="Genomic_DNA"/>
</dbReference>
<evidence type="ECO:0000313" key="3">
    <source>
        <dbReference type="Proteomes" id="UP000007391"/>
    </source>
</evidence>
<keyword evidence="1" id="KW-0812">Transmembrane</keyword>
<organism evidence="2 3">
    <name type="scientific">Fervidicoccus fontis (strain DSM 19380 / JCM 18336 / VKM B-2539 / Kam940)</name>
    <dbReference type="NCBI Taxonomy" id="1163730"/>
    <lineage>
        <taxon>Archaea</taxon>
        <taxon>Thermoproteota</taxon>
        <taxon>Thermoprotei</taxon>
        <taxon>Fervidicoccales</taxon>
        <taxon>Fervidicoccaceae</taxon>
        <taxon>Fervidicoccus</taxon>
    </lineage>
</organism>
<protein>
    <submittedName>
        <fullName evidence="2">Uncharacterized protein</fullName>
    </submittedName>
</protein>
<reference evidence="2 3" key="2">
    <citation type="journal article" date="2014" name="Extremophiles">
        <title>Analysis of the complete genome of Fervidococcus fontis confirms the distinct phylogenetic position of the order Fervidicoccales and suggests its environmental function.</title>
        <authorList>
            <person name="Lebedinsky A.V."/>
            <person name="Mardanov A.V."/>
            <person name="Kublanov I.V."/>
            <person name="Gumerov V.M."/>
            <person name="Beletsky A.V."/>
            <person name="Perevalova A.A."/>
            <person name="Bidzhieva S.Kh."/>
            <person name="Bonch-Osmolovskaya E.A."/>
            <person name="Skryabin K.G."/>
            <person name="Ravin N.V."/>
        </authorList>
    </citation>
    <scope>NUCLEOTIDE SEQUENCE [LARGE SCALE GENOMIC DNA]</scope>
    <source>
        <strain evidence="3">DSM 19380 / VKM B-2539 / Kam940</strain>
    </source>
</reference>
<evidence type="ECO:0000256" key="1">
    <source>
        <dbReference type="SAM" id="Phobius"/>
    </source>
</evidence>
<dbReference type="KEGG" id="ffo:FFONT_1172"/>
<dbReference type="InParanoid" id="I0A2F3"/>
<keyword evidence="1" id="KW-1133">Transmembrane helix</keyword>
<dbReference type="Proteomes" id="UP000007391">
    <property type="component" value="Chromosome"/>
</dbReference>
<name>I0A2F3_FERFK</name>
<dbReference type="STRING" id="1163730.FFONT_1172"/>
<proteinExistence type="predicted"/>
<accession>I0A2F3</accession>